<proteinExistence type="predicted"/>
<gene>
    <name evidence="3" type="ORF">KS419_21585</name>
</gene>
<comment type="function">
    <text evidence="1">Involved in the transposition of the insertion sequence.</text>
</comment>
<dbReference type="InterPro" id="IPR050900">
    <property type="entry name" value="Transposase_IS3/IS150/IS904"/>
</dbReference>
<name>A0ABS6JNC8_9BACI</name>
<dbReference type="InterPro" id="IPR048020">
    <property type="entry name" value="Transpos_IS3"/>
</dbReference>
<reference evidence="3 4" key="1">
    <citation type="submission" date="2021-06" db="EMBL/GenBank/DDBJ databases">
        <title>Bacillus sp. RD4P76, an endophyte from a halophyte.</title>
        <authorList>
            <person name="Sun J.-Q."/>
        </authorList>
    </citation>
    <scope>NUCLEOTIDE SEQUENCE [LARGE SCALE GENOMIC DNA]</scope>
    <source>
        <strain evidence="3 4">CGMCC 1.15917</strain>
    </source>
</reference>
<feature type="domain" description="Integrase catalytic" evidence="2">
    <location>
        <begin position="140"/>
        <end position="304"/>
    </location>
</feature>
<organism evidence="3 4">
    <name type="scientific">Evansella tamaricis</name>
    <dbReference type="NCBI Taxonomy" id="2069301"/>
    <lineage>
        <taxon>Bacteria</taxon>
        <taxon>Bacillati</taxon>
        <taxon>Bacillota</taxon>
        <taxon>Bacilli</taxon>
        <taxon>Bacillales</taxon>
        <taxon>Bacillaceae</taxon>
        <taxon>Evansella</taxon>
    </lineage>
</organism>
<accession>A0ABS6JNC8</accession>
<comment type="caution">
    <text evidence="3">The sequence shown here is derived from an EMBL/GenBank/DDBJ whole genome shotgun (WGS) entry which is preliminary data.</text>
</comment>
<dbReference type="PANTHER" id="PTHR46889">
    <property type="entry name" value="TRANSPOSASE INSF FOR INSERTION SEQUENCE IS3B-RELATED"/>
    <property type="match status" value="1"/>
</dbReference>
<evidence type="ECO:0000259" key="2">
    <source>
        <dbReference type="PROSITE" id="PS50994"/>
    </source>
</evidence>
<evidence type="ECO:0000313" key="4">
    <source>
        <dbReference type="Proteomes" id="UP000784880"/>
    </source>
</evidence>
<dbReference type="Pfam" id="PF00665">
    <property type="entry name" value="rve"/>
    <property type="match status" value="1"/>
</dbReference>
<evidence type="ECO:0000256" key="1">
    <source>
        <dbReference type="ARBA" id="ARBA00002286"/>
    </source>
</evidence>
<evidence type="ECO:0000313" key="3">
    <source>
        <dbReference type="EMBL" id="MBU9714337.1"/>
    </source>
</evidence>
<dbReference type="Pfam" id="PF13276">
    <property type="entry name" value="HTH_21"/>
    <property type="match status" value="1"/>
</dbReference>
<dbReference type="RefSeq" id="WP_217068826.1">
    <property type="nucleotide sequence ID" value="NZ_JAHQCS010000174.1"/>
</dbReference>
<dbReference type="Proteomes" id="UP000784880">
    <property type="component" value="Unassembled WGS sequence"/>
</dbReference>
<protein>
    <submittedName>
        <fullName evidence="3">IS3 family transposase</fullName>
    </submittedName>
</protein>
<keyword evidence="4" id="KW-1185">Reference proteome</keyword>
<dbReference type="InterPro" id="IPR001584">
    <property type="entry name" value="Integrase_cat-core"/>
</dbReference>
<dbReference type="Pfam" id="PF13333">
    <property type="entry name" value="rve_2"/>
    <property type="match status" value="1"/>
</dbReference>
<dbReference type="PROSITE" id="PS50994">
    <property type="entry name" value="INTEGRASE"/>
    <property type="match status" value="1"/>
</dbReference>
<dbReference type="NCBIfam" id="NF033516">
    <property type="entry name" value="transpos_IS3"/>
    <property type="match status" value="1"/>
</dbReference>
<dbReference type="EMBL" id="JAHQCS010000174">
    <property type="protein sequence ID" value="MBU9714337.1"/>
    <property type="molecule type" value="Genomic_DNA"/>
</dbReference>
<dbReference type="PANTHER" id="PTHR46889:SF5">
    <property type="entry name" value="INTEGRASE PROTEIN"/>
    <property type="match status" value="1"/>
</dbReference>
<dbReference type="InterPro" id="IPR025948">
    <property type="entry name" value="HTH-like_dom"/>
</dbReference>
<sequence length="312" mass="36842">MEGKAEAKPEEKFRHIEEMTLRDNNELHINWLCEMAGVSRGGYYNWLKSAEKRRSKDEQDKKNFELILEAYRFRGYDKGRRGIYMRLLHMGIRMNQKKISRLMKKFNLFCPIRKANPYRRMAKALKTDAVSENIVNREFENHGAGKILLTDITYLYYNNGCKAYLSVIKDACTKQVLAYVPSKSLEVDFVLETIKILLETHGNSLETDAIIHSDQGCHYTSISFRELLKDKELRQSMSRRGNCWDNAPQESFFGHMKDEINLKDCSCFEELCQEVDNYMDYYNNDRYQWKLAKLSPNQYAKYLKTSEYPLKI</sequence>